<reference evidence="2" key="2">
    <citation type="submission" date="2023-06" db="EMBL/GenBank/DDBJ databases">
        <authorList>
            <consortium name="Lawrence Berkeley National Laboratory"/>
            <person name="Haridas S."/>
            <person name="Hensen N."/>
            <person name="Bonometti L."/>
            <person name="Westerberg I."/>
            <person name="Brannstrom I.O."/>
            <person name="Guillou S."/>
            <person name="Cros-Aarteil S."/>
            <person name="Calhoun S."/>
            <person name="Kuo A."/>
            <person name="Mondo S."/>
            <person name="Pangilinan J."/>
            <person name="Riley R."/>
            <person name="Labutti K."/>
            <person name="Andreopoulos B."/>
            <person name="Lipzen A."/>
            <person name="Chen C."/>
            <person name="Yanf M."/>
            <person name="Daum C."/>
            <person name="Ng V."/>
            <person name="Clum A."/>
            <person name="Steindorff A."/>
            <person name="Ohm R."/>
            <person name="Martin F."/>
            <person name="Silar P."/>
            <person name="Natvig D."/>
            <person name="Lalanne C."/>
            <person name="Gautier V."/>
            <person name="Ament-Velasquez S.L."/>
            <person name="Kruys A."/>
            <person name="Hutchinson M.I."/>
            <person name="Powell A.J."/>
            <person name="Barry K."/>
            <person name="Miller A.N."/>
            <person name="Grigoriev I.V."/>
            <person name="Debuchy R."/>
            <person name="Gladieux P."/>
            <person name="Thoren M.H."/>
            <person name="Johannesson H."/>
        </authorList>
    </citation>
    <scope>NUCLEOTIDE SEQUENCE</scope>
    <source>
        <strain evidence="2">CBS 955.72</strain>
    </source>
</reference>
<keyword evidence="3" id="KW-1185">Reference proteome</keyword>
<dbReference type="CDD" id="cd14498">
    <property type="entry name" value="DSP"/>
    <property type="match status" value="1"/>
</dbReference>
<protein>
    <submittedName>
        <fullName evidence="2">Dual specificity phosphatase</fullName>
    </submittedName>
</protein>
<feature type="region of interest" description="Disordered" evidence="1">
    <location>
        <begin position="301"/>
        <end position="329"/>
    </location>
</feature>
<dbReference type="GO" id="GO:1990444">
    <property type="term" value="F:F-box domain binding"/>
    <property type="evidence" value="ECO:0007669"/>
    <property type="project" value="TreeGrafter"/>
</dbReference>
<evidence type="ECO:0000313" key="3">
    <source>
        <dbReference type="Proteomes" id="UP001275084"/>
    </source>
</evidence>
<dbReference type="GO" id="GO:0005654">
    <property type="term" value="C:nucleoplasm"/>
    <property type="evidence" value="ECO:0007669"/>
    <property type="project" value="TreeGrafter"/>
</dbReference>
<evidence type="ECO:0000313" key="2">
    <source>
        <dbReference type="EMBL" id="KAK3353625.1"/>
    </source>
</evidence>
<dbReference type="InterPro" id="IPR029021">
    <property type="entry name" value="Prot-tyrosine_phosphatase-like"/>
</dbReference>
<dbReference type="SUPFAM" id="SSF52799">
    <property type="entry name" value="(Phosphotyrosine protein) phosphatases II"/>
    <property type="match status" value="1"/>
</dbReference>
<reference evidence="2" key="1">
    <citation type="journal article" date="2023" name="Mol. Phylogenet. Evol.">
        <title>Genome-scale phylogeny and comparative genomics of the fungal order Sordariales.</title>
        <authorList>
            <person name="Hensen N."/>
            <person name="Bonometti L."/>
            <person name="Westerberg I."/>
            <person name="Brannstrom I.O."/>
            <person name="Guillou S."/>
            <person name="Cros-Aarteil S."/>
            <person name="Calhoun S."/>
            <person name="Haridas S."/>
            <person name="Kuo A."/>
            <person name="Mondo S."/>
            <person name="Pangilinan J."/>
            <person name="Riley R."/>
            <person name="LaButti K."/>
            <person name="Andreopoulos B."/>
            <person name="Lipzen A."/>
            <person name="Chen C."/>
            <person name="Yan M."/>
            <person name="Daum C."/>
            <person name="Ng V."/>
            <person name="Clum A."/>
            <person name="Steindorff A."/>
            <person name="Ohm R.A."/>
            <person name="Martin F."/>
            <person name="Silar P."/>
            <person name="Natvig D.O."/>
            <person name="Lalanne C."/>
            <person name="Gautier V."/>
            <person name="Ament-Velasquez S.L."/>
            <person name="Kruys A."/>
            <person name="Hutchinson M.I."/>
            <person name="Powell A.J."/>
            <person name="Barry K."/>
            <person name="Miller A.N."/>
            <person name="Grigoriev I.V."/>
            <person name="Debuchy R."/>
            <person name="Gladieux P."/>
            <person name="Hiltunen Thoren M."/>
            <person name="Johannesson H."/>
        </authorList>
    </citation>
    <scope>NUCLEOTIDE SEQUENCE</scope>
    <source>
        <strain evidence="2">CBS 955.72</strain>
    </source>
</reference>
<dbReference type="GO" id="GO:0005737">
    <property type="term" value="C:cytoplasm"/>
    <property type="evidence" value="ECO:0007669"/>
    <property type="project" value="TreeGrafter"/>
</dbReference>
<proteinExistence type="predicted"/>
<accession>A0AAJ0HJM5</accession>
<dbReference type="GO" id="GO:0062026">
    <property type="term" value="P:negative regulation of SCF-dependent proteasomal ubiquitin-dependent catabolic process"/>
    <property type="evidence" value="ECO:0007669"/>
    <property type="project" value="TreeGrafter"/>
</dbReference>
<sequence>MNHTQGSALPSGVSATAPYTPRPPSPPYIHVPAIYHQGPRMSIVPSFGNVELSTFTEEDLAVITLGKAQQARDATHTWEYESRRKAQPILDFLFLGPAHVARDRDFLIQEGITMILIAKDSRFTGGFLAATKLAADLGIVTDSVGISGPYDLISAFSTAAQKINGHLLDVYRRQAVQPTTASPSLGQDHICIDSKSFKRGKVLLCCETGNDRSAALVAGYIMTVYTSGLVQTLQFIQLQRFCVNFDDTAKHALRTYEDILMAKRDVMKETKRPQPVRQEQPYKRRIEDTMDEDDEVAIQDGMGEMGKDRHPTKGRAPFVQHDEAGDMME</sequence>
<dbReference type="PANTHER" id="PTHR46588:SF1">
    <property type="entry name" value="SERINE_THREONINE_TYROSINE-INTERACTING PROTEIN"/>
    <property type="match status" value="1"/>
</dbReference>
<dbReference type="PANTHER" id="PTHR46588">
    <property type="entry name" value="SERINE/THREONINE/TYROSINE-INTERACTING PROTEIN"/>
    <property type="match status" value="1"/>
</dbReference>
<dbReference type="Gene3D" id="3.90.190.10">
    <property type="entry name" value="Protein tyrosine phosphatase superfamily"/>
    <property type="match status" value="1"/>
</dbReference>
<comment type="caution">
    <text evidence="2">The sequence shown here is derived from an EMBL/GenBank/DDBJ whole genome shotgun (WGS) entry which is preliminary data.</text>
</comment>
<gene>
    <name evidence="2" type="ORF">B0T25DRAFT_218146</name>
</gene>
<organism evidence="2 3">
    <name type="scientific">Lasiosphaeria hispida</name>
    <dbReference type="NCBI Taxonomy" id="260671"/>
    <lineage>
        <taxon>Eukaryota</taxon>
        <taxon>Fungi</taxon>
        <taxon>Dikarya</taxon>
        <taxon>Ascomycota</taxon>
        <taxon>Pezizomycotina</taxon>
        <taxon>Sordariomycetes</taxon>
        <taxon>Sordariomycetidae</taxon>
        <taxon>Sordariales</taxon>
        <taxon>Lasiosphaeriaceae</taxon>
        <taxon>Lasiosphaeria</taxon>
    </lineage>
</organism>
<dbReference type="GO" id="GO:0070372">
    <property type="term" value="P:regulation of ERK1 and ERK2 cascade"/>
    <property type="evidence" value="ECO:0007669"/>
    <property type="project" value="TreeGrafter"/>
</dbReference>
<name>A0AAJ0HJM5_9PEZI</name>
<dbReference type="InterPro" id="IPR052449">
    <property type="entry name" value="STYX-Interacting_Phosphatase"/>
</dbReference>
<dbReference type="Proteomes" id="UP001275084">
    <property type="component" value="Unassembled WGS sequence"/>
</dbReference>
<dbReference type="AlphaFoldDB" id="A0AAJ0HJM5"/>
<feature type="region of interest" description="Disordered" evidence="1">
    <location>
        <begin position="1"/>
        <end position="21"/>
    </location>
</feature>
<evidence type="ECO:0000256" key="1">
    <source>
        <dbReference type="SAM" id="MobiDB-lite"/>
    </source>
</evidence>
<dbReference type="EMBL" id="JAUIQD010000004">
    <property type="protein sequence ID" value="KAK3353625.1"/>
    <property type="molecule type" value="Genomic_DNA"/>
</dbReference>
<feature type="compositionally biased region" description="Basic and acidic residues" evidence="1">
    <location>
        <begin position="320"/>
        <end position="329"/>
    </location>
</feature>